<feature type="transmembrane region" description="Helical" evidence="12">
    <location>
        <begin position="312"/>
        <end position="333"/>
    </location>
</feature>
<evidence type="ECO:0000256" key="7">
    <source>
        <dbReference type="ARBA" id="ARBA00022777"/>
    </source>
</evidence>
<dbReference type="GO" id="GO:0005886">
    <property type="term" value="C:plasma membrane"/>
    <property type="evidence" value="ECO:0007669"/>
    <property type="project" value="UniProtKB-SubCell"/>
</dbReference>
<sequence length="610" mass="70441">MKRLFGGISKFSVKMFLLIVICVVIPFAGVCLYIRINMENFIQEKLSERIIQDISRGERNITEGLEELASLSDVFVFDKELIERIGDENRTEFENVVYFNQLLDQLSIYRGRAGMEDVKVILFDNYGRVYSNWSLNYRNYEFLLKQDWVAESMNQWGHVTWSMFSPPYIAEEKDKGETYISLARSLMEDGTTGDRAGTLILSMEQSRFSEMMMTYAYEDDVAYVCVDDGQILLNNDKERKIGESDLDALYRQTAGKKSGNLRCSANGAEYLLNFYTIPRPWVFNGQQMKVFHFTGYQEVLSEVSMVTKRINAVILVMLVLITAISYAAVRLLVRPIVVLTKKMGDYTIESEISGIDTERKDEIGHLNQAFCRLDGNIKQLFARLQEENKIKEQYRYESLRAQLNPHFLFNTLTTIRWMAMIRGAHNIVESIDALASVLNYSMSRDDRLVTLEDELDNIRNFVYIHNYRYQDYCSLDIDIPDEMKQLRMMKFILQPVVENALIHGYDKQREQITIRIYGYTEDQILYLFVEDDGIGISDEVIEQFETFRQTAGKGDRLTGIGLTNVDSCIRITFGEQYGLTLERVATHGTSVTFTLPVIEGEDDEKGHDCG</sequence>
<feature type="transmembrane region" description="Helical" evidence="12">
    <location>
        <begin position="12"/>
        <end position="36"/>
    </location>
</feature>
<evidence type="ECO:0000256" key="6">
    <source>
        <dbReference type="ARBA" id="ARBA00022741"/>
    </source>
</evidence>
<dbReference type="Pfam" id="PF06580">
    <property type="entry name" value="His_kinase"/>
    <property type="match status" value="1"/>
</dbReference>
<organism evidence="14 15">
    <name type="scientific">Hungatella effluvii</name>
    <dbReference type="NCBI Taxonomy" id="1096246"/>
    <lineage>
        <taxon>Bacteria</taxon>
        <taxon>Bacillati</taxon>
        <taxon>Bacillota</taxon>
        <taxon>Clostridia</taxon>
        <taxon>Lachnospirales</taxon>
        <taxon>Lachnospiraceae</taxon>
        <taxon>Hungatella</taxon>
    </lineage>
</organism>
<accession>A0A2V3YBI7</accession>
<dbReference type="InterPro" id="IPR010559">
    <property type="entry name" value="Sig_transdc_His_kin_internal"/>
</dbReference>
<evidence type="ECO:0000313" key="14">
    <source>
        <dbReference type="EMBL" id="PXX55993.1"/>
    </source>
</evidence>
<keyword evidence="3" id="KW-0597">Phosphoprotein</keyword>
<evidence type="ECO:0000256" key="2">
    <source>
        <dbReference type="ARBA" id="ARBA00022475"/>
    </source>
</evidence>
<keyword evidence="11 12" id="KW-0472">Membrane</keyword>
<keyword evidence="8" id="KW-0067">ATP-binding</keyword>
<evidence type="ECO:0000256" key="8">
    <source>
        <dbReference type="ARBA" id="ARBA00022840"/>
    </source>
</evidence>
<dbReference type="Proteomes" id="UP000248057">
    <property type="component" value="Unassembled WGS sequence"/>
</dbReference>
<dbReference type="Gene3D" id="3.30.565.10">
    <property type="entry name" value="Histidine kinase-like ATPase, C-terminal domain"/>
    <property type="match status" value="1"/>
</dbReference>
<comment type="subcellular location">
    <subcellularLocation>
        <location evidence="1">Cell membrane</location>
        <topology evidence="1">Multi-pass membrane protein</topology>
    </subcellularLocation>
</comment>
<reference evidence="14 15" key="1">
    <citation type="submission" date="2018-05" db="EMBL/GenBank/DDBJ databases">
        <title>Genomic Encyclopedia of Type Strains, Phase IV (KMG-IV): sequencing the most valuable type-strain genomes for metagenomic binning, comparative biology and taxonomic classification.</title>
        <authorList>
            <person name="Goeker M."/>
        </authorList>
    </citation>
    <scope>NUCLEOTIDE SEQUENCE [LARGE SCALE GENOMIC DNA]</scope>
    <source>
        <strain evidence="14 15">DSM 24995</strain>
    </source>
</reference>
<dbReference type="Gene3D" id="6.10.340.10">
    <property type="match status" value="1"/>
</dbReference>
<dbReference type="AlphaFoldDB" id="A0A2V3YBI7"/>
<keyword evidence="7 14" id="KW-0418">Kinase</keyword>
<evidence type="ECO:0000256" key="5">
    <source>
        <dbReference type="ARBA" id="ARBA00022692"/>
    </source>
</evidence>
<dbReference type="PANTHER" id="PTHR34220:SF11">
    <property type="entry name" value="SENSOR PROTEIN KINASE HPTS"/>
    <property type="match status" value="1"/>
</dbReference>
<proteinExistence type="predicted"/>
<keyword evidence="5 12" id="KW-0812">Transmembrane</keyword>
<dbReference type="Pfam" id="PF02518">
    <property type="entry name" value="HATPase_c"/>
    <property type="match status" value="1"/>
</dbReference>
<keyword evidence="15" id="KW-1185">Reference proteome</keyword>
<keyword evidence="2" id="KW-1003">Cell membrane</keyword>
<dbReference type="GO" id="GO:0000155">
    <property type="term" value="F:phosphorelay sensor kinase activity"/>
    <property type="evidence" value="ECO:0007669"/>
    <property type="project" value="InterPro"/>
</dbReference>
<dbReference type="SUPFAM" id="SSF55874">
    <property type="entry name" value="ATPase domain of HSP90 chaperone/DNA topoisomerase II/histidine kinase"/>
    <property type="match status" value="1"/>
</dbReference>
<keyword evidence="6" id="KW-0547">Nucleotide-binding</keyword>
<dbReference type="InterPro" id="IPR050640">
    <property type="entry name" value="Bact_2-comp_sensor_kinase"/>
</dbReference>
<name>A0A2V3YBI7_9FIRM</name>
<dbReference type="PANTHER" id="PTHR34220">
    <property type="entry name" value="SENSOR HISTIDINE KINASE YPDA"/>
    <property type="match status" value="1"/>
</dbReference>
<protein>
    <submittedName>
        <fullName evidence="14">Two-component system sensor histidine kinase YesM</fullName>
    </submittedName>
</protein>
<dbReference type="EMBL" id="QJKD01000002">
    <property type="protein sequence ID" value="PXX55993.1"/>
    <property type="molecule type" value="Genomic_DNA"/>
</dbReference>
<evidence type="ECO:0000256" key="4">
    <source>
        <dbReference type="ARBA" id="ARBA00022679"/>
    </source>
</evidence>
<comment type="caution">
    <text evidence="14">The sequence shown here is derived from an EMBL/GenBank/DDBJ whole genome shotgun (WGS) entry which is preliminary data.</text>
</comment>
<evidence type="ECO:0000256" key="11">
    <source>
        <dbReference type="ARBA" id="ARBA00023136"/>
    </source>
</evidence>
<keyword evidence="9 12" id="KW-1133">Transmembrane helix</keyword>
<dbReference type="CDD" id="cd06225">
    <property type="entry name" value="HAMP"/>
    <property type="match status" value="1"/>
</dbReference>
<dbReference type="GO" id="GO:0005524">
    <property type="term" value="F:ATP binding"/>
    <property type="evidence" value="ECO:0007669"/>
    <property type="project" value="UniProtKB-KW"/>
</dbReference>
<keyword evidence="4" id="KW-0808">Transferase</keyword>
<dbReference type="InterPro" id="IPR003594">
    <property type="entry name" value="HATPase_dom"/>
</dbReference>
<evidence type="ECO:0000256" key="1">
    <source>
        <dbReference type="ARBA" id="ARBA00004651"/>
    </source>
</evidence>
<evidence type="ECO:0000313" key="15">
    <source>
        <dbReference type="Proteomes" id="UP000248057"/>
    </source>
</evidence>
<dbReference type="RefSeq" id="WP_110322062.1">
    <property type="nucleotide sequence ID" value="NZ_QJKD01000002.1"/>
</dbReference>
<evidence type="ECO:0000256" key="9">
    <source>
        <dbReference type="ARBA" id="ARBA00022989"/>
    </source>
</evidence>
<keyword evidence="10" id="KW-0902">Two-component regulatory system</keyword>
<evidence type="ECO:0000259" key="13">
    <source>
        <dbReference type="SMART" id="SM00387"/>
    </source>
</evidence>
<evidence type="ECO:0000256" key="10">
    <source>
        <dbReference type="ARBA" id="ARBA00023012"/>
    </source>
</evidence>
<dbReference type="GeneID" id="86060257"/>
<evidence type="ECO:0000256" key="12">
    <source>
        <dbReference type="SAM" id="Phobius"/>
    </source>
</evidence>
<dbReference type="InterPro" id="IPR036890">
    <property type="entry name" value="HATPase_C_sf"/>
</dbReference>
<feature type="domain" description="Histidine kinase/HSP90-like ATPase" evidence="13">
    <location>
        <begin position="484"/>
        <end position="599"/>
    </location>
</feature>
<gene>
    <name evidence="14" type="ORF">DFR60_102268</name>
</gene>
<evidence type="ECO:0000256" key="3">
    <source>
        <dbReference type="ARBA" id="ARBA00022553"/>
    </source>
</evidence>
<dbReference type="SMART" id="SM00387">
    <property type="entry name" value="HATPase_c"/>
    <property type="match status" value="1"/>
</dbReference>